<evidence type="ECO:0000313" key="2">
    <source>
        <dbReference type="EMBL" id="CAK9039889.1"/>
    </source>
</evidence>
<gene>
    <name evidence="2" type="ORF">CCMP2556_LOCUS21559</name>
</gene>
<feature type="transmembrane region" description="Helical" evidence="1">
    <location>
        <begin position="93"/>
        <end position="112"/>
    </location>
</feature>
<sequence>MASRGLCTRVFLLLSLLVASATLATGFFGMHYKVFLDLLDLPKFRDEFHRWGYDETTVRSALKARGKEYATFLRLGASAVVLTFAVGQGFRGILLAPVWASLVAAAFSWLLVQDVRAMVLYVVVLIEKCYLSEVMPLGLEQSGKDLTKRVARLPKDMPFAPSVGDLLALQRLGVLHDLDVASMVPQEGEEGMTRKFICCTLARPSYSEADKEIYNFCFELGAWPSCNAQMQYCKYKTNAERFESWCSTE</sequence>
<reference evidence="2 3" key="1">
    <citation type="submission" date="2024-02" db="EMBL/GenBank/DDBJ databases">
        <authorList>
            <person name="Chen Y."/>
            <person name="Shah S."/>
            <person name="Dougan E. K."/>
            <person name="Thang M."/>
            <person name="Chan C."/>
        </authorList>
    </citation>
    <scope>NUCLEOTIDE SEQUENCE [LARGE SCALE GENOMIC DNA]</scope>
</reference>
<keyword evidence="3" id="KW-1185">Reference proteome</keyword>
<name>A0ABP0LMT7_9DINO</name>
<dbReference type="EMBL" id="CAXAMN010013113">
    <property type="protein sequence ID" value="CAK9039889.1"/>
    <property type="molecule type" value="Genomic_DNA"/>
</dbReference>
<organism evidence="2 3">
    <name type="scientific">Durusdinium trenchii</name>
    <dbReference type="NCBI Taxonomy" id="1381693"/>
    <lineage>
        <taxon>Eukaryota</taxon>
        <taxon>Sar</taxon>
        <taxon>Alveolata</taxon>
        <taxon>Dinophyceae</taxon>
        <taxon>Suessiales</taxon>
        <taxon>Symbiodiniaceae</taxon>
        <taxon>Durusdinium</taxon>
    </lineage>
</organism>
<keyword evidence="1" id="KW-0472">Membrane</keyword>
<dbReference type="Proteomes" id="UP001642484">
    <property type="component" value="Unassembled WGS sequence"/>
</dbReference>
<keyword evidence="1" id="KW-1133">Transmembrane helix</keyword>
<protein>
    <submittedName>
        <fullName evidence="2">Uncharacterized protein</fullName>
    </submittedName>
</protein>
<proteinExistence type="predicted"/>
<keyword evidence="1" id="KW-0812">Transmembrane</keyword>
<evidence type="ECO:0000256" key="1">
    <source>
        <dbReference type="SAM" id="Phobius"/>
    </source>
</evidence>
<comment type="caution">
    <text evidence="2">The sequence shown here is derived from an EMBL/GenBank/DDBJ whole genome shotgun (WGS) entry which is preliminary data.</text>
</comment>
<evidence type="ECO:0000313" key="3">
    <source>
        <dbReference type="Proteomes" id="UP001642484"/>
    </source>
</evidence>
<accession>A0ABP0LMT7</accession>